<dbReference type="OrthoDB" id="9915795at2"/>
<dbReference type="Proteomes" id="UP000403266">
    <property type="component" value="Unassembled WGS sequence"/>
</dbReference>
<keyword evidence="2" id="KW-1185">Reference proteome</keyword>
<accession>A0A5N7MJA6</accession>
<comment type="caution">
    <text evidence="1">The sequence shown here is derived from an EMBL/GenBank/DDBJ whole genome shotgun (WGS) entry which is preliminary data.</text>
</comment>
<evidence type="ECO:0000313" key="1">
    <source>
        <dbReference type="EMBL" id="MPR27141.1"/>
    </source>
</evidence>
<protein>
    <submittedName>
        <fullName evidence="1">Uncharacterized protein</fullName>
    </submittedName>
</protein>
<gene>
    <name evidence="1" type="ORF">FS320_18450</name>
</gene>
<proteinExistence type="predicted"/>
<sequence>MPKMNNTGRAIPATLTFSQRESIRTLGVALRKLYKSYLKERPPEQFLTLIAKFNDVDRGSFSANDA</sequence>
<organism evidence="1 2">
    <name type="scientific">Microvirga tunisiensis</name>
    <dbReference type="NCBI Taxonomy" id="2108360"/>
    <lineage>
        <taxon>Bacteria</taxon>
        <taxon>Pseudomonadati</taxon>
        <taxon>Pseudomonadota</taxon>
        <taxon>Alphaproteobacteria</taxon>
        <taxon>Hyphomicrobiales</taxon>
        <taxon>Methylobacteriaceae</taxon>
        <taxon>Microvirga</taxon>
    </lineage>
</organism>
<dbReference type="RefSeq" id="WP_152713284.1">
    <property type="nucleotide sequence ID" value="NZ_VOSJ01000074.1"/>
</dbReference>
<name>A0A5N7MJA6_9HYPH</name>
<evidence type="ECO:0000313" key="2">
    <source>
        <dbReference type="Proteomes" id="UP000403266"/>
    </source>
</evidence>
<dbReference type="AlphaFoldDB" id="A0A5N7MJA6"/>
<reference evidence="1 2" key="1">
    <citation type="journal article" date="2019" name="Syst. Appl. Microbiol.">
        <title>Microvirga tunisiensis sp. nov., a root nodule symbiotic bacterium isolated from Lupinus micranthus and L. luteus grown in Northern Tunisia.</title>
        <authorList>
            <person name="Msaddak A."/>
            <person name="Rejili M."/>
            <person name="Duran D."/>
            <person name="Mars M."/>
            <person name="Palacios J.M."/>
            <person name="Ruiz-Argueso T."/>
            <person name="Rey L."/>
            <person name="Imperial J."/>
        </authorList>
    </citation>
    <scope>NUCLEOTIDE SEQUENCE [LARGE SCALE GENOMIC DNA]</scope>
    <source>
        <strain evidence="1 2">Lmie10</strain>
    </source>
</reference>
<dbReference type="EMBL" id="VOSK01000074">
    <property type="protein sequence ID" value="MPR27141.1"/>
    <property type="molecule type" value="Genomic_DNA"/>
</dbReference>